<dbReference type="InterPro" id="IPR024006">
    <property type="entry name" value="Alt_signal_exp_actinobact"/>
</dbReference>
<sequence>MEDNPMNTQTRAFKVVIAAAALGSTLTLTACDFGSLGSGSAGGATTTTPSAPTTTAPPTTIGGGGNGSGSLSITQVTVPTWSDQNGPIDISTFRIVPGDVLTYRGSYRINLTGTDLKARLTADNITFTGNGQLAGKLQPQVTATIGGTVVPGGPTGIVVTPTQNDAIVDVAAKFTFDPQTSGVVGQADSANFADFRVRLEQVIS</sequence>
<proteinExistence type="predicted"/>
<evidence type="ECO:0000313" key="3">
    <source>
        <dbReference type="EMBL" id="NKS28037.1"/>
    </source>
</evidence>
<accession>A0AAE4ZIU4</accession>
<evidence type="ECO:0000256" key="1">
    <source>
        <dbReference type="SAM" id="MobiDB-lite"/>
    </source>
</evidence>
<dbReference type="AlphaFoldDB" id="A0AAE4ZIU4"/>
<organism evidence="3 5">
    <name type="scientific">Rhodococcus hoagii</name>
    <name type="common">Corynebacterium equii</name>
    <dbReference type="NCBI Taxonomy" id="43767"/>
    <lineage>
        <taxon>Bacteria</taxon>
        <taxon>Bacillati</taxon>
        <taxon>Actinomycetota</taxon>
        <taxon>Actinomycetes</taxon>
        <taxon>Mycobacteriales</taxon>
        <taxon>Nocardiaceae</taxon>
        <taxon>Prescottella</taxon>
    </lineage>
</organism>
<gene>
    <name evidence="3" type="ORF">GS505_19920</name>
    <name evidence="4" type="ORF">GS505_21830</name>
</gene>
<comment type="caution">
    <text evidence="3">The sequence shown here is derived from an EMBL/GenBank/DDBJ whole genome shotgun (WGS) entry which is preliminary data.</text>
</comment>
<feature type="signal peptide" evidence="2">
    <location>
        <begin position="1"/>
        <end position="30"/>
    </location>
</feature>
<evidence type="ECO:0000313" key="5">
    <source>
        <dbReference type="Proteomes" id="UP000605618"/>
    </source>
</evidence>
<protein>
    <submittedName>
        <fullName evidence="3">Alternate-type signal peptide domain-containing protein</fullName>
    </submittedName>
</protein>
<keyword evidence="2" id="KW-0732">Signal</keyword>
<evidence type="ECO:0000256" key="2">
    <source>
        <dbReference type="SAM" id="SignalP"/>
    </source>
</evidence>
<feature type="compositionally biased region" description="Low complexity" evidence="1">
    <location>
        <begin position="43"/>
        <end position="60"/>
    </location>
</feature>
<dbReference type="NCBIfam" id="TIGR04089">
    <property type="entry name" value="exp_by_SipW_III"/>
    <property type="match status" value="1"/>
</dbReference>
<dbReference type="Proteomes" id="UP000605618">
    <property type="component" value="Unassembled WGS sequence"/>
</dbReference>
<feature type="chain" id="PRO_5041854763" evidence="2">
    <location>
        <begin position="31"/>
        <end position="204"/>
    </location>
</feature>
<evidence type="ECO:0000313" key="4">
    <source>
        <dbReference type="EMBL" id="NKS28399.1"/>
    </source>
</evidence>
<name>A0AAE4ZIU4_RHOHA</name>
<feature type="region of interest" description="Disordered" evidence="1">
    <location>
        <begin position="40"/>
        <end position="67"/>
    </location>
</feature>
<reference evidence="3" key="1">
    <citation type="journal article" date="2020" name="Environ. Microbiol.">
        <title>The novel and transferable erm(51) gene confers Macrolides, Lincosamides, and Streptogramins B (MLSB) resistance to clonal Rhodococcus equi in the environment.</title>
        <authorList>
            <person name="Huber L."/>
            <person name="Giguere S."/>
            <person name="Slovis N.M."/>
            <person name="Alvarez-Narvaez S."/>
            <person name="Hart K.A."/>
            <person name="Greiter M."/>
            <person name="Morris E.R.A."/>
            <person name="Cohen N.D."/>
        </authorList>
    </citation>
    <scope>NUCLEOTIDE SEQUENCE</scope>
    <source>
        <strain evidence="3">Lh_141_1</strain>
    </source>
</reference>
<dbReference type="EMBL" id="WUYZ01000007">
    <property type="protein sequence ID" value="NKS28037.1"/>
    <property type="molecule type" value="Genomic_DNA"/>
</dbReference>
<dbReference type="EMBL" id="WUYZ01000009">
    <property type="protein sequence ID" value="NKS28399.1"/>
    <property type="molecule type" value="Genomic_DNA"/>
</dbReference>